<evidence type="ECO:0008006" key="5">
    <source>
        <dbReference type="Google" id="ProtNLM"/>
    </source>
</evidence>
<dbReference type="SUPFAM" id="SSF46785">
    <property type="entry name" value="Winged helix' DNA-binding domain"/>
    <property type="match status" value="1"/>
</dbReference>
<evidence type="ECO:0000313" key="3">
    <source>
        <dbReference type="EMBL" id="AVZ76907.1"/>
    </source>
</evidence>
<dbReference type="RefSeq" id="WP_108154197.1">
    <property type="nucleotide sequence ID" value="NZ_CP026304.1"/>
</dbReference>
<keyword evidence="4" id="KW-1185">Reference proteome</keyword>
<dbReference type="EMBL" id="CP026304">
    <property type="protein sequence ID" value="AVZ76907.1"/>
    <property type="molecule type" value="Genomic_DNA"/>
</dbReference>
<feature type="compositionally biased region" description="Low complexity" evidence="2">
    <location>
        <begin position="82"/>
        <end position="103"/>
    </location>
</feature>
<gene>
    <name evidence="3" type="ORF">SLUN_36710</name>
</gene>
<proteinExistence type="predicted"/>
<evidence type="ECO:0000256" key="1">
    <source>
        <dbReference type="SAM" id="Coils"/>
    </source>
</evidence>
<dbReference type="KEGG" id="slk:SLUN_36710"/>
<evidence type="ECO:0000313" key="4">
    <source>
        <dbReference type="Proteomes" id="UP000244201"/>
    </source>
</evidence>
<evidence type="ECO:0000256" key="2">
    <source>
        <dbReference type="SAM" id="MobiDB-lite"/>
    </source>
</evidence>
<dbReference type="AlphaFoldDB" id="A0A2R4TCS8"/>
<dbReference type="GeneID" id="55660793"/>
<dbReference type="Proteomes" id="UP000244201">
    <property type="component" value="Chromosome"/>
</dbReference>
<dbReference type="InterPro" id="IPR036388">
    <property type="entry name" value="WH-like_DNA-bd_sf"/>
</dbReference>
<keyword evidence="1" id="KW-0175">Coiled coil</keyword>
<dbReference type="InterPro" id="IPR036390">
    <property type="entry name" value="WH_DNA-bd_sf"/>
</dbReference>
<dbReference type="OrthoDB" id="4248306at2"/>
<name>A0A2R4TCS8_9ACTN</name>
<reference evidence="3 4" key="1">
    <citation type="submission" date="2018-01" db="EMBL/GenBank/DDBJ databases">
        <title>Complete genome sequence of Streptomyces lunaelactis MM109T, a Ferroverdin A producer isolated from cave moonmilk deposits.</title>
        <authorList>
            <person name="Naome A."/>
            <person name="Martinet L."/>
            <person name="Maciejewska M."/>
            <person name="Anderssen S."/>
            <person name="Adam D."/>
            <person name="Tenconi E."/>
            <person name="Deflandre B."/>
            <person name="Arguelles-Arias A."/>
            <person name="Calusinska M."/>
            <person name="Copieters W."/>
            <person name="Karim L."/>
            <person name="Hanikenne M."/>
            <person name="Baurain D."/>
            <person name="van Wezel G."/>
            <person name="Smargiasso N."/>
            <person name="de Pauw E."/>
            <person name="Delfosse P."/>
            <person name="Rigali S."/>
        </authorList>
    </citation>
    <scope>NUCLEOTIDE SEQUENCE [LARGE SCALE GENOMIC DNA]</scope>
    <source>
        <strain evidence="3 4">MM109</strain>
    </source>
</reference>
<protein>
    <recommendedName>
        <fullName evidence="5">Regulatory protein</fullName>
    </recommendedName>
</protein>
<sequence length="192" mass="20341">MPDSKTTNLKAQYAAKVTDDLEQNTSEQERIRAEIDALQAQLTSLEQDRELLLGMSAALGDAASPKPADVPGPRRVRKAEKTTAPAKKAAPKAATSKKPAAATGEKGPAVTDLVLGHLSRQDEPRTAAEIAKALADAHPGRKISDNVVRTSAERLVARSKVERAKQGATVYYTATAHHASGAMPAEREKAMA</sequence>
<accession>A0A2R4TCS8</accession>
<organism evidence="3 4">
    <name type="scientific">Streptomyces lunaelactis</name>
    <dbReference type="NCBI Taxonomy" id="1535768"/>
    <lineage>
        <taxon>Bacteria</taxon>
        <taxon>Bacillati</taxon>
        <taxon>Actinomycetota</taxon>
        <taxon>Actinomycetes</taxon>
        <taxon>Kitasatosporales</taxon>
        <taxon>Streptomycetaceae</taxon>
        <taxon>Streptomyces</taxon>
    </lineage>
</organism>
<dbReference type="Gene3D" id="1.10.10.10">
    <property type="entry name" value="Winged helix-like DNA-binding domain superfamily/Winged helix DNA-binding domain"/>
    <property type="match status" value="1"/>
</dbReference>
<feature type="coiled-coil region" evidence="1">
    <location>
        <begin position="21"/>
        <end position="55"/>
    </location>
</feature>
<feature type="region of interest" description="Disordered" evidence="2">
    <location>
        <begin position="57"/>
        <end position="108"/>
    </location>
</feature>